<dbReference type="EMBL" id="QXTE01000253">
    <property type="protein sequence ID" value="TFK00851.1"/>
    <property type="molecule type" value="Genomic_DNA"/>
</dbReference>
<dbReference type="Proteomes" id="UP000297703">
    <property type="component" value="Unassembled WGS sequence"/>
</dbReference>
<keyword evidence="1" id="KW-0176">Collagen</keyword>
<accession>A0A4D9DT75</accession>
<dbReference type="GO" id="GO:0005581">
    <property type="term" value="C:collagen trimer"/>
    <property type="evidence" value="ECO:0007669"/>
    <property type="project" value="UniProtKB-KW"/>
</dbReference>
<keyword evidence="2" id="KW-1185">Reference proteome</keyword>
<reference evidence="1 2" key="1">
    <citation type="submission" date="2019-04" db="EMBL/GenBank/DDBJ databases">
        <title>Draft genome of the big-headed turtle Platysternon megacephalum.</title>
        <authorList>
            <person name="Gong S."/>
        </authorList>
    </citation>
    <scope>NUCLEOTIDE SEQUENCE [LARGE SCALE GENOMIC DNA]</scope>
    <source>
        <strain evidence="1">DO16091913</strain>
        <tissue evidence="1">Muscle</tissue>
    </source>
</reference>
<proteinExistence type="predicted"/>
<name>A0A4D9DT75_9SAUR</name>
<protein>
    <submittedName>
        <fullName evidence="1">Collagen alpha-1(III) chain-like</fullName>
    </submittedName>
</protein>
<evidence type="ECO:0000313" key="2">
    <source>
        <dbReference type="Proteomes" id="UP000297703"/>
    </source>
</evidence>
<sequence length="116" mass="12193">MGHAKQSRLVFTPRSRCGAGISSPHPQFHCPVTISPPPRADCIAPSLSQSVTPCILPLLRCHRRGSLSAMPAPPELQISPIRLPFLSVPGLAAPLSPTLSPGEALVTTGSDISQEQ</sequence>
<evidence type="ECO:0000313" key="1">
    <source>
        <dbReference type="EMBL" id="TFK00851.1"/>
    </source>
</evidence>
<comment type="caution">
    <text evidence="1">The sequence shown here is derived from an EMBL/GenBank/DDBJ whole genome shotgun (WGS) entry which is preliminary data.</text>
</comment>
<dbReference type="AlphaFoldDB" id="A0A4D9DT75"/>
<reference evidence="1 2" key="2">
    <citation type="submission" date="2019-04" db="EMBL/GenBank/DDBJ databases">
        <title>The genome sequence of big-headed turtle.</title>
        <authorList>
            <person name="Gong S."/>
        </authorList>
    </citation>
    <scope>NUCLEOTIDE SEQUENCE [LARGE SCALE GENOMIC DNA]</scope>
    <source>
        <strain evidence="1">DO16091913</strain>
        <tissue evidence="1">Muscle</tissue>
    </source>
</reference>
<organism evidence="1 2">
    <name type="scientific">Platysternon megacephalum</name>
    <name type="common">big-headed turtle</name>
    <dbReference type="NCBI Taxonomy" id="55544"/>
    <lineage>
        <taxon>Eukaryota</taxon>
        <taxon>Metazoa</taxon>
        <taxon>Chordata</taxon>
        <taxon>Craniata</taxon>
        <taxon>Vertebrata</taxon>
        <taxon>Euteleostomi</taxon>
        <taxon>Archelosauria</taxon>
        <taxon>Testudinata</taxon>
        <taxon>Testudines</taxon>
        <taxon>Cryptodira</taxon>
        <taxon>Durocryptodira</taxon>
        <taxon>Testudinoidea</taxon>
        <taxon>Platysternidae</taxon>
        <taxon>Platysternon</taxon>
    </lineage>
</organism>
<gene>
    <name evidence="1" type="ORF">DR999_PMT16981</name>
</gene>